<dbReference type="STRING" id="1802701.A3A33_01575"/>
<evidence type="ECO:0000313" key="2">
    <source>
        <dbReference type="EMBL" id="OGN29994.1"/>
    </source>
</evidence>
<name>A0A1F8GX63_9BACT</name>
<dbReference type="Proteomes" id="UP000179047">
    <property type="component" value="Unassembled WGS sequence"/>
</dbReference>
<gene>
    <name evidence="2" type="ORF">A3A33_01575</name>
</gene>
<accession>A0A1F8GX63</accession>
<feature type="compositionally biased region" description="Basic and acidic residues" evidence="1">
    <location>
        <begin position="178"/>
        <end position="195"/>
    </location>
</feature>
<dbReference type="EMBL" id="MGKP01000001">
    <property type="protein sequence ID" value="OGN29994.1"/>
    <property type="molecule type" value="Genomic_DNA"/>
</dbReference>
<sequence>MTNRHEQPLDGKRKFFVRLGLEVRRAFALHKKSGLWDREKGKRAWGNVSEHCLVEVARAQIFADILNFPEDIKSDIMMAAALHDFFKKMEKEIASANGFSWEGFEKASTESTQIMKEAGFSERVVRLANSVGHGALLEADGILGKMELTPEDMAYLALHYIDAYTKGSDWATPAETLPDGRKVNDLDRRADKDESNPWYPRLNEDGRERLRGETTGMARRRIEPAIEERLAASIQQITGQPMHSKDLPVFIDAAIRESIESA</sequence>
<dbReference type="AlphaFoldDB" id="A0A1F8GX63"/>
<organism evidence="2 3">
    <name type="scientific">Candidatus Yanofskybacteria bacterium RIFCSPLOWO2_01_FULL_49_25</name>
    <dbReference type="NCBI Taxonomy" id="1802701"/>
    <lineage>
        <taxon>Bacteria</taxon>
        <taxon>Candidatus Yanofskyibacteriota</taxon>
    </lineage>
</organism>
<evidence type="ECO:0000313" key="3">
    <source>
        <dbReference type="Proteomes" id="UP000179047"/>
    </source>
</evidence>
<evidence type="ECO:0000256" key="1">
    <source>
        <dbReference type="SAM" id="MobiDB-lite"/>
    </source>
</evidence>
<protein>
    <recommendedName>
        <fullName evidence="4">HD domain-containing protein</fullName>
    </recommendedName>
</protein>
<evidence type="ECO:0008006" key="4">
    <source>
        <dbReference type="Google" id="ProtNLM"/>
    </source>
</evidence>
<proteinExistence type="predicted"/>
<reference evidence="2 3" key="1">
    <citation type="journal article" date="2016" name="Nat. Commun.">
        <title>Thousands of microbial genomes shed light on interconnected biogeochemical processes in an aquifer system.</title>
        <authorList>
            <person name="Anantharaman K."/>
            <person name="Brown C.T."/>
            <person name="Hug L.A."/>
            <person name="Sharon I."/>
            <person name="Castelle C.J."/>
            <person name="Probst A.J."/>
            <person name="Thomas B.C."/>
            <person name="Singh A."/>
            <person name="Wilkins M.J."/>
            <person name="Karaoz U."/>
            <person name="Brodie E.L."/>
            <person name="Williams K.H."/>
            <person name="Hubbard S.S."/>
            <person name="Banfield J.F."/>
        </authorList>
    </citation>
    <scope>NUCLEOTIDE SEQUENCE [LARGE SCALE GENOMIC DNA]</scope>
</reference>
<feature type="region of interest" description="Disordered" evidence="1">
    <location>
        <begin position="171"/>
        <end position="209"/>
    </location>
</feature>
<comment type="caution">
    <text evidence="2">The sequence shown here is derived from an EMBL/GenBank/DDBJ whole genome shotgun (WGS) entry which is preliminary data.</text>
</comment>